<protein>
    <submittedName>
        <fullName evidence="2">Gamma-carboxymuconolactone decarboxylase</fullName>
    </submittedName>
</protein>
<dbReference type="RefSeq" id="WP_057870071.1">
    <property type="nucleotide sequence ID" value="NZ_AZDX01000036.1"/>
</dbReference>
<dbReference type="PANTHER" id="PTHR33570">
    <property type="entry name" value="4-CARBOXYMUCONOLACTONE DECARBOXYLASE FAMILY PROTEIN"/>
    <property type="match status" value="1"/>
</dbReference>
<evidence type="ECO:0000313" key="2">
    <source>
        <dbReference type="EMBL" id="KRL05594.1"/>
    </source>
</evidence>
<dbReference type="InterPro" id="IPR052512">
    <property type="entry name" value="4CMD/NDH-1_regulator"/>
</dbReference>
<dbReference type="SUPFAM" id="SSF69118">
    <property type="entry name" value="AhpD-like"/>
    <property type="match status" value="1"/>
</dbReference>
<dbReference type="Gene3D" id="1.20.1290.10">
    <property type="entry name" value="AhpD-like"/>
    <property type="match status" value="1"/>
</dbReference>
<dbReference type="AlphaFoldDB" id="A0A0R1MK66"/>
<evidence type="ECO:0000259" key="1">
    <source>
        <dbReference type="Pfam" id="PF02627"/>
    </source>
</evidence>
<dbReference type="PATRIC" id="fig|1423759.3.peg.1328"/>
<comment type="caution">
    <text evidence="2">The sequence shown here is derived from an EMBL/GenBank/DDBJ whole genome shotgun (WGS) entry which is preliminary data.</text>
</comment>
<evidence type="ECO:0000313" key="3">
    <source>
        <dbReference type="Proteomes" id="UP000051448"/>
    </source>
</evidence>
<organism evidence="2 3">
    <name type="scientific">Liquorilactobacillus hordei DSM 19519</name>
    <dbReference type="NCBI Taxonomy" id="1423759"/>
    <lineage>
        <taxon>Bacteria</taxon>
        <taxon>Bacillati</taxon>
        <taxon>Bacillota</taxon>
        <taxon>Bacilli</taxon>
        <taxon>Lactobacillales</taxon>
        <taxon>Lactobacillaceae</taxon>
        <taxon>Liquorilactobacillus</taxon>
    </lineage>
</organism>
<dbReference type="Pfam" id="PF02627">
    <property type="entry name" value="CMD"/>
    <property type="match status" value="1"/>
</dbReference>
<dbReference type="InterPro" id="IPR029032">
    <property type="entry name" value="AhpD-like"/>
</dbReference>
<keyword evidence="3" id="KW-1185">Reference proteome</keyword>
<dbReference type="Proteomes" id="UP000051448">
    <property type="component" value="Unassembled WGS sequence"/>
</dbReference>
<accession>A0A0R1MK66</accession>
<dbReference type="STRING" id="1423759.FC92_GL001260"/>
<gene>
    <name evidence="2" type="ORF">FC92_GL001260</name>
</gene>
<reference evidence="2 3" key="1">
    <citation type="journal article" date="2015" name="Genome Announc.">
        <title>Expanding the biotechnology potential of lactobacilli through comparative genomics of 213 strains and associated genera.</title>
        <authorList>
            <person name="Sun Z."/>
            <person name="Harris H.M."/>
            <person name="McCann A."/>
            <person name="Guo C."/>
            <person name="Argimon S."/>
            <person name="Zhang W."/>
            <person name="Yang X."/>
            <person name="Jeffery I.B."/>
            <person name="Cooney J.C."/>
            <person name="Kagawa T.F."/>
            <person name="Liu W."/>
            <person name="Song Y."/>
            <person name="Salvetti E."/>
            <person name="Wrobel A."/>
            <person name="Rasinkangas P."/>
            <person name="Parkhill J."/>
            <person name="Rea M.C."/>
            <person name="O'Sullivan O."/>
            <person name="Ritari J."/>
            <person name="Douillard F.P."/>
            <person name="Paul Ross R."/>
            <person name="Yang R."/>
            <person name="Briner A.E."/>
            <person name="Felis G.E."/>
            <person name="de Vos W.M."/>
            <person name="Barrangou R."/>
            <person name="Klaenhammer T.R."/>
            <person name="Caufield P.W."/>
            <person name="Cui Y."/>
            <person name="Zhang H."/>
            <person name="O'Toole P.W."/>
        </authorList>
    </citation>
    <scope>NUCLEOTIDE SEQUENCE [LARGE SCALE GENOMIC DNA]</scope>
    <source>
        <strain evidence="2 3">DSM 19519</strain>
    </source>
</reference>
<dbReference type="InterPro" id="IPR003779">
    <property type="entry name" value="CMD-like"/>
</dbReference>
<dbReference type="GO" id="GO:0051920">
    <property type="term" value="F:peroxiredoxin activity"/>
    <property type="evidence" value="ECO:0007669"/>
    <property type="project" value="InterPro"/>
</dbReference>
<dbReference type="OrthoDB" id="9802489at2"/>
<dbReference type="GeneID" id="98309782"/>
<feature type="domain" description="Carboxymuconolactone decarboxylase-like" evidence="1">
    <location>
        <begin position="37"/>
        <end position="116"/>
    </location>
</feature>
<dbReference type="PANTHER" id="PTHR33570:SF2">
    <property type="entry name" value="CARBOXYMUCONOLACTONE DECARBOXYLASE-LIKE DOMAIN-CONTAINING PROTEIN"/>
    <property type="match status" value="1"/>
</dbReference>
<sequence>MDKYENGLQIREEVIGRKASQLVTDSLADIAPILNQKTLLAFDEAKTRGILDMKQREMITITTLLTQGDTPSQLRIHIQGALNVGMTRDEIIETFVHCLPYVGFPRVLNAVSVAREVFNKD</sequence>
<name>A0A0R1MK66_9LACO</name>
<proteinExistence type="predicted"/>
<dbReference type="EMBL" id="AZDX01000036">
    <property type="protein sequence ID" value="KRL05594.1"/>
    <property type="molecule type" value="Genomic_DNA"/>
</dbReference>